<dbReference type="InterPro" id="IPR026444">
    <property type="entry name" value="Secre_tail"/>
</dbReference>
<keyword evidence="2" id="KW-1185">Reference proteome</keyword>
<dbReference type="Proteomes" id="UP000198510">
    <property type="component" value="Unassembled WGS sequence"/>
</dbReference>
<reference evidence="1 2" key="1">
    <citation type="submission" date="2016-10" db="EMBL/GenBank/DDBJ databases">
        <authorList>
            <person name="de Groot N.N."/>
        </authorList>
    </citation>
    <scope>NUCLEOTIDE SEQUENCE [LARGE SCALE GENOMIC DNA]</scope>
    <source>
        <strain evidence="1 2">DSM 25186</strain>
    </source>
</reference>
<dbReference type="Gene3D" id="2.40.128.720">
    <property type="match status" value="4"/>
</dbReference>
<accession>A0A1G9T8X6</accession>
<sequence length="444" mass="51637">MVVFLFHTPTDSVPTHKLSFTYTNALLHEQISWLWAPASGWQPNARWQRTYDSQGQLVSLVFAEASAAGATWQDVTRWEYVYDTQGNQTSEIKYTRWNNAWLEQARFDEVYDAQQRLAYWASYHWVQGAWQGVTRYRNLYDAEGRIQTLSQDQWVANTWGNHLQTTHTYRPDGQLVEVKTDEWQPSGQQWVNKFMTTYAYSAEGYKESEWDQAWVIPQQAWVSESRTLYTNDSAGRTTGFTTDRWLEEAHQWVPLARGESGYDAQGHVVLSRRYDWSPQADTGRWVGVYAQYSRYDGAGNLHQWEEWLWDAASENWVADTHMAYQYDALERIVCHIFSNWDSDRWVPNVKHYAYYPTPTSSPDRPLSSPWGLYPNPAHEQVRLAWPPSVSQGTLRLYTSLGQLAWQTDVTATQPLLRLPPLPQGTYLAVLETSLGSFTQKLRIQ</sequence>
<dbReference type="NCBIfam" id="TIGR04183">
    <property type="entry name" value="Por_Secre_tail"/>
    <property type="match status" value="1"/>
</dbReference>
<name>A0A1G9T8X6_9BACT</name>
<evidence type="ECO:0000313" key="1">
    <source>
        <dbReference type="EMBL" id="SDM44183.1"/>
    </source>
</evidence>
<proteinExistence type="predicted"/>
<dbReference type="EMBL" id="FNFO01000013">
    <property type="protein sequence ID" value="SDM44183.1"/>
    <property type="molecule type" value="Genomic_DNA"/>
</dbReference>
<evidence type="ECO:0000313" key="2">
    <source>
        <dbReference type="Proteomes" id="UP000198510"/>
    </source>
</evidence>
<protein>
    <submittedName>
        <fullName evidence="1">Por secretion system C-terminal sorting domain-containing protein</fullName>
    </submittedName>
</protein>
<organism evidence="1 2">
    <name type="scientific">Catalinimonas alkaloidigena</name>
    <dbReference type="NCBI Taxonomy" id="1075417"/>
    <lineage>
        <taxon>Bacteria</taxon>
        <taxon>Pseudomonadati</taxon>
        <taxon>Bacteroidota</taxon>
        <taxon>Cytophagia</taxon>
        <taxon>Cytophagales</taxon>
        <taxon>Catalimonadaceae</taxon>
        <taxon>Catalinimonas</taxon>
    </lineage>
</organism>
<dbReference type="AlphaFoldDB" id="A0A1G9T8X6"/>
<dbReference type="STRING" id="1075417.SAMN05421823_113127"/>
<gene>
    <name evidence="1" type="ORF">SAMN05421823_113127</name>
</gene>